<protein>
    <recommendedName>
        <fullName evidence="8">Dihydrofolate synthase/folylpolyglutamate synthase</fullName>
        <ecNumber evidence="6">6.3.2.12</ecNumber>
        <ecNumber evidence="7">6.3.2.17</ecNumber>
    </recommendedName>
    <alternativeName>
        <fullName evidence="17">Folylpoly-gamma-glutamate synthetase-dihydrofolate synthetase</fullName>
    </alternativeName>
    <alternativeName>
        <fullName evidence="15">Folylpolyglutamate synthetase</fullName>
    </alternativeName>
    <alternativeName>
        <fullName evidence="16">Tetrahydrofolylpolyglutamate synthase</fullName>
    </alternativeName>
</protein>
<dbReference type="GO" id="GO:0046656">
    <property type="term" value="P:folic acid biosynthetic process"/>
    <property type="evidence" value="ECO:0007669"/>
    <property type="project" value="UniProtKB-KW"/>
</dbReference>
<dbReference type="InterPro" id="IPR013221">
    <property type="entry name" value="Mur_ligase_cen"/>
</dbReference>
<comment type="cofactor">
    <cofactor evidence="1">
        <name>Mg(2+)</name>
        <dbReference type="ChEBI" id="CHEBI:18420"/>
    </cofactor>
</comment>
<keyword evidence="14" id="KW-0289">Folate biosynthesis</keyword>
<dbReference type="NCBIfam" id="TIGR01499">
    <property type="entry name" value="folC"/>
    <property type="match status" value="1"/>
</dbReference>
<keyword evidence="9 22" id="KW-0436">Ligase</keyword>
<evidence type="ECO:0000256" key="20">
    <source>
        <dbReference type="ARBA" id="ARBA00049035"/>
    </source>
</evidence>
<proteinExistence type="inferred from homology"/>
<dbReference type="Pfam" id="PF08245">
    <property type="entry name" value="Mur_ligase_M"/>
    <property type="match status" value="1"/>
</dbReference>
<evidence type="ECO:0000256" key="21">
    <source>
        <dbReference type="ARBA" id="ARBA00049161"/>
    </source>
</evidence>
<evidence type="ECO:0000256" key="3">
    <source>
        <dbReference type="ARBA" id="ARBA00004799"/>
    </source>
</evidence>
<dbReference type="InterPro" id="IPR018109">
    <property type="entry name" value="Folylpolyglutamate_synth_CS"/>
</dbReference>
<evidence type="ECO:0000313" key="25">
    <source>
        <dbReference type="EMBL" id="WKN36402.1"/>
    </source>
</evidence>
<evidence type="ECO:0000256" key="7">
    <source>
        <dbReference type="ARBA" id="ARBA00013025"/>
    </source>
</evidence>
<evidence type="ECO:0000256" key="5">
    <source>
        <dbReference type="ARBA" id="ARBA00008276"/>
    </source>
</evidence>
<dbReference type="EC" id="6.3.2.12" evidence="6"/>
<evidence type="ECO:0000256" key="14">
    <source>
        <dbReference type="ARBA" id="ARBA00022909"/>
    </source>
</evidence>
<accession>A0AA49JIR2</accession>
<comment type="pathway">
    <text evidence="4">Cofactor biosynthesis; tetrahydrofolylpolyglutamate biosynthesis.</text>
</comment>
<comment type="function">
    <text evidence="2">Functions in two distinct reactions of the de novo folate biosynthetic pathway. Catalyzes the addition of a glutamate residue to dihydropteroate (7,8-dihydropteroate or H2Pte) to form dihydrofolate (7,8-dihydrofolate monoglutamate or H2Pte-Glu). Also catalyzes successive additions of L-glutamate to tetrahydrofolate or 10-formyltetrahydrofolate or 5,10-methylenetetrahydrofolate, leading to folylpolyglutamate derivatives.</text>
</comment>
<keyword evidence="12 22" id="KW-0067">ATP-binding</keyword>
<evidence type="ECO:0000256" key="12">
    <source>
        <dbReference type="ARBA" id="ARBA00022840"/>
    </source>
</evidence>
<evidence type="ECO:0000256" key="13">
    <source>
        <dbReference type="ARBA" id="ARBA00022842"/>
    </source>
</evidence>
<dbReference type="GO" id="GO:0004326">
    <property type="term" value="F:tetrahydrofolylpolyglutamate synthase activity"/>
    <property type="evidence" value="ECO:0007669"/>
    <property type="project" value="UniProtKB-EC"/>
</dbReference>
<keyword evidence="10" id="KW-0479">Metal-binding</keyword>
<reference evidence="25" key="2">
    <citation type="journal article" date="2024" name="Antonie Van Leeuwenhoek">
        <title>Roseihalotalea indica gen. nov., sp. nov., a halophilic Bacteroidetes from mesopelagic Southwest Indian Ocean with higher carbohydrate metabolic potential.</title>
        <authorList>
            <person name="Chen B."/>
            <person name="Zhang M."/>
            <person name="Lin D."/>
            <person name="Ye J."/>
            <person name="Tang K."/>
        </authorList>
    </citation>
    <scope>NUCLEOTIDE SEQUENCE</scope>
    <source>
        <strain evidence="25">TK19036</strain>
    </source>
</reference>
<dbReference type="GO" id="GO:0005524">
    <property type="term" value="F:ATP binding"/>
    <property type="evidence" value="ECO:0007669"/>
    <property type="project" value="UniProtKB-KW"/>
</dbReference>
<comment type="catalytic activity">
    <reaction evidence="18">
        <text>(6S)-5,6,7,8-tetrahydrofolyl-(gamma-L-Glu)(n) + L-glutamate + ATP = (6S)-5,6,7,8-tetrahydrofolyl-(gamma-L-Glu)(n+1) + ADP + phosphate + H(+)</text>
        <dbReference type="Rhea" id="RHEA:10580"/>
        <dbReference type="Rhea" id="RHEA-COMP:14738"/>
        <dbReference type="Rhea" id="RHEA-COMP:14740"/>
        <dbReference type="ChEBI" id="CHEBI:15378"/>
        <dbReference type="ChEBI" id="CHEBI:29985"/>
        <dbReference type="ChEBI" id="CHEBI:30616"/>
        <dbReference type="ChEBI" id="CHEBI:43474"/>
        <dbReference type="ChEBI" id="CHEBI:141005"/>
        <dbReference type="ChEBI" id="CHEBI:456216"/>
        <dbReference type="EC" id="6.3.2.17"/>
    </reaction>
</comment>
<evidence type="ECO:0000256" key="10">
    <source>
        <dbReference type="ARBA" id="ARBA00022723"/>
    </source>
</evidence>
<dbReference type="Pfam" id="PF02875">
    <property type="entry name" value="Mur_ligase_C"/>
    <property type="match status" value="1"/>
</dbReference>
<evidence type="ECO:0000256" key="16">
    <source>
        <dbReference type="ARBA" id="ARBA00030592"/>
    </source>
</evidence>
<dbReference type="EC" id="6.3.2.17" evidence="7"/>
<dbReference type="PROSITE" id="PS01012">
    <property type="entry name" value="FOLYLPOLYGLU_SYNT_2"/>
    <property type="match status" value="1"/>
</dbReference>
<keyword evidence="13" id="KW-0460">Magnesium</keyword>
<dbReference type="InterPro" id="IPR001645">
    <property type="entry name" value="Folylpolyglutamate_synth"/>
</dbReference>
<dbReference type="SUPFAM" id="SSF53623">
    <property type="entry name" value="MurD-like peptide ligases, catalytic domain"/>
    <property type="match status" value="1"/>
</dbReference>
<dbReference type="GO" id="GO:0005737">
    <property type="term" value="C:cytoplasm"/>
    <property type="evidence" value="ECO:0007669"/>
    <property type="project" value="TreeGrafter"/>
</dbReference>
<dbReference type="FunFam" id="3.40.1190.10:FF:000011">
    <property type="entry name" value="Folylpolyglutamate synthase/dihydrofolate synthase"/>
    <property type="match status" value="1"/>
</dbReference>
<dbReference type="PIRSF" id="PIRSF001563">
    <property type="entry name" value="Folylpolyglu_synth"/>
    <property type="match status" value="1"/>
</dbReference>
<organism evidence="25">
    <name type="scientific">Roseihalotalea indica</name>
    <dbReference type="NCBI Taxonomy" id="2867963"/>
    <lineage>
        <taxon>Bacteria</taxon>
        <taxon>Pseudomonadati</taxon>
        <taxon>Bacteroidota</taxon>
        <taxon>Cytophagia</taxon>
        <taxon>Cytophagales</taxon>
        <taxon>Catalimonadaceae</taxon>
        <taxon>Roseihalotalea</taxon>
    </lineage>
</organism>
<reference evidence="25" key="1">
    <citation type="journal article" date="2023" name="Comput. Struct. Biotechnol. J.">
        <title>Discovery of a novel marine Bacteroidetes with a rich repertoire of carbohydrate-active enzymes.</title>
        <authorList>
            <person name="Chen B."/>
            <person name="Liu G."/>
            <person name="Chen Q."/>
            <person name="Wang H."/>
            <person name="Liu L."/>
            <person name="Tang K."/>
        </authorList>
    </citation>
    <scope>NUCLEOTIDE SEQUENCE</scope>
    <source>
        <strain evidence="25">TK19036</strain>
    </source>
</reference>
<evidence type="ECO:0000256" key="18">
    <source>
        <dbReference type="ARBA" id="ARBA00047493"/>
    </source>
</evidence>
<evidence type="ECO:0000256" key="17">
    <source>
        <dbReference type="ARBA" id="ARBA00032510"/>
    </source>
</evidence>
<evidence type="ECO:0000256" key="15">
    <source>
        <dbReference type="ARBA" id="ARBA00030048"/>
    </source>
</evidence>
<dbReference type="InterPro" id="IPR004101">
    <property type="entry name" value="Mur_ligase_C"/>
</dbReference>
<name>A0AA49JIR2_9BACT</name>
<evidence type="ECO:0000256" key="1">
    <source>
        <dbReference type="ARBA" id="ARBA00001946"/>
    </source>
</evidence>
<dbReference type="GO" id="GO:0008841">
    <property type="term" value="F:dihydrofolate synthase activity"/>
    <property type="evidence" value="ECO:0007669"/>
    <property type="project" value="UniProtKB-EC"/>
</dbReference>
<evidence type="ECO:0000256" key="19">
    <source>
        <dbReference type="ARBA" id="ARBA00047808"/>
    </source>
</evidence>
<sequence>MTYQEALDFLYQQLPMYQRVGAAAFKKDLNNTRDLCTYLGEPQTKFKSIHVAGTNGKGSSSHMLAAVFQAAGYKTGLYTSPHLKDFSERIRINGQPIPQQNVLAFVQQHRAFLENLKPSFFEMTVGMAFDYFAQEEVDIAIIEVGLGGRLDSTNVIYPLVSLITNIGLDHTDMLGNTLAEIAGEKAGIIKPEVPVVIGSYTAETRPVFQQKAQEMKSPITWASEEYQVTGIAQTSGYQRFSVVRQGVSFLENLDVSLLGSYQIQNLPGVLATINCLPDSQFLITDQAIRSGLGAVQQLTGLKGRWQVLRENPQVVADTGHNKEAFVEIVRQLSGYTYRTLHMVIGLVQGKAVDQIFSLFPQDAHYYFCQPDIPRALPIEDLERQAKSFGFSYQIIRDVNQAYRAALQNAQPDDFIYVGGSTFVVAELEDL</sequence>
<comment type="pathway">
    <text evidence="3">Cofactor biosynthesis; tetrahydrofolate biosynthesis; 7,8-dihydrofolate from 2-amino-4-hydroxy-6-hydroxymethyl-7,8-dihydropteridine diphosphate and 4-aminobenzoate: step 2/2.</text>
</comment>
<feature type="domain" description="Mur ligase C-terminal" evidence="23">
    <location>
        <begin position="303"/>
        <end position="420"/>
    </location>
</feature>
<evidence type="ECO:0000256" key="8">
    <source>
        <dbReference type="ARBA" id="ARBA00019357"/>
    </source>
</evidence>
<dbReference type="InterPro" id="IPR036565">
    <property type="entry name" value="Mur-like_cat_sf"/>
</dbReference>
<dbReference type="GO" id="GO:0046872">
    <property type="term" value="F:metal ion binding"/>
    <property type="evidence" value="ECO:0007669"/>
    <property type="project" value="UniProtKB-KW"/>
</dbReference>
<dbReference type="PANTHER" id="PTHR11136:SF0">
    <property type="entry name" value="DIHYDROFOLATE SYNTHETASE-RELATED"/>
    <property type="match status" value="1"/>
</dbReference>
<dbReference type="PANTHER" id="PTHR11136">
    <property type="entry name" value="FOLYLPOLYGLUTAMATE SYNTHASE-RELATED"/>
    <property type="match status" value="1"/>
</dbReference>
<dbReference type="SUPFAM" id="SSF53244">
    <property type="entry name" value="MurD-like peptide ligases, peptide-binding domain"/>
    <property type="match status" value="1"/>
</dbReference>
<dbReference type="AlphaFoldDB" id="A0AA49JIR2"/>
<gene>
    <name evidence="25" type="ORF">K4G66_28995</name>
</gene>
<dbReference type="Gene3D" id="3.90.190.20">
    <property type="entry name" value="Mur ligase, C-terminal domain"/>
    <property type="match status" value="1"/>
</dbReference>
<evidence type="ECO:0000256" key="4">
    <source>
        <dbReference type="ARBA" id="ARBA00005150"/>
    </source>
</evidence>
<evidence type="ECO:0000256" key="22">
    <source>
        <dbReference type="PIRNR" id="PIRNR001563"/>
    </source>
</evidence>
<evidence type="ECO:0000256" key="11">
    <source>
        <dbReference type="ARBA" id="ARBA00022741"/>
    </source>
</evidence>
<keyword evidence="11 22" id="KW-0547">Nucleotide-binding</keyword>
<evidence type="ECO:0000256" key="6">
    <source>
        <dbReference type="ARBA" id="ARBA00013023"/>
    </source>
</evidence>
<comment type="catalytic activity">
    <reaction evidence="20">
        <text>(6R)-5,10-methylenetetrahydrofolyl-(gamma-L-Glu)(n) + L-glutamate + ATP = (6R)-5,10-methylenetetrahydrofolyl-(gamma-L-Glu)(n+1) + ADP + phosphate + H(+)</text>
        <dbReference type="Rhea" id="RHEA:51912"/>
        <dbReference type="Rhea" id="RHEA-COMP:13257"/>
        <dbReference type="Rhea" id="RHEA-COMP:13258"/>
        <dbReference type="ChEBI" id="CHEBI:15378"/>
        <dbReference type="ChEBI" id="CHEBI:29985"/>
        <dbReference type="ChEBI" id="CHEBI:30616"/>
        <dbReference type="ChEBI" id="CHEBI:43474"/>
        <dbReference type="ChEBI" id="CHEBI:136572"/>
        <dbReference type="ChEBI" id="CHEBI:456216"/>
        <dbReference type="EC" id="6.3.2.17"/>
    </reaction>
</comment>
<comment type="catalytic activity">
    <reaction evidence="19">
        <text>10-formyltetrahydrofolyl-(gamma-L-Glu)(n) + L-glutamate + ATP = 10-formyltetrahydrofolyl-(gamma-L-Glu)(n+1) + ADP + phosphate + H(+)</text>
        <dbReference type="Rhea" id="RHEA:51904"/>
        <dbReference type="Rhea" id="RHEA-COMP:13088"/>
        <dbReference type="Rhea" id="RHEA-COMP:14300"/>
        <dbReference type="ChEBI" id="CHEBI:15378"/>
        <dbReference type="ChEBI" id="CHEBI:29985"/>
        <dbReference type="ChEBI" id="CHEBI:30616"/>
        <dbReference type="ChEBI" id="CHEBI:43474"/>
        <dbReference type="ChEBI" id="CHEBI:134413"/>
        <dbReference type="ChEBI" id="CHEBI:456216"/>
        <dbReference type="EC" id="6.3.2.17"/>
    </reaction>
</comment>
<evidence type="ECO:0000259" key="24">
    <source>
        <dbReference type="Pfam" id="PF08245"/>
    </source>
</evidence>
<evidence type="ECO:0000256" key="2">
    <source>
        <dbReference type="ARBA" id="ARBA00002714"/>
    </source>
</evidence>
<evidence type="ECO:0000256" key="9">
    <source>
        <dbReference type="ARBA" id="ARBA00022598"/>
    </source>
</evidence>
<dbReference type="EMBL" id="CP120682">
    <property type="protein sequence ID" value="WKN36402.1"/>
    <property type="molecule type" value="Genomic_DNA"/>
</dbReference>
<evidence type="ECO:0000259" key="23">
    <source>
        <dbReference type="Pfam" id="PF02875"/>
    </source>
</evidence>
<dbReference type="InterPro" id="IPR036615">
    <property type="entry name" value="Mur_ligase_C_dom_sf"/>
</dbReference>
<comment type="similarity">
    <text evidence="5 22">Belongs to the folylpolyglutamate synthase family.</text>
</comment>
<dbReference type="Gene3D" id="3.40.1190.10">
    <property type="entry name" value="Mur-like, catalytic domain"/>
    <property type="match status" value="1"/>
</dbReference>
<feature type="domain" description="Mur ligase central" evidence="24">
    <location>
        <begin position="51"/>
        <end position="271"/>
    </location>
</feature>
<comment type="catalytic activity">
    <reaction evidence="21">
        <text>7,8-dihydropteroate + L-glutamate + ATP = 7,8-dihydrofolate + ADP + phosphate + H(+)</text>
        <dbReference type="Rhea" id="RHEA:23584"/>
        <dbReference type="ChEBI" id="CHEBI:15378"/>
        <dbReference type="ChEBI" id="CHEBI:17839"/>
        <dbReference type="ChEBI" id="CHEBI:29985"/>
        <dbReference type="ChEBI" id="CHEBI:30616"/>
        <dbReference type="ChEBI" id="CHEBI:43474"/>
        <dbReference type="ChEBI" id="CHEBI:57451"/>
        <dbReference type="ChEBI" id="CHEBI:456216"/>
        <dbReference type="EC" id="6.3.2.12"/>
    </reaction>
</comment>